<dbReference type="OrthoDB" id="62792at2"/>
<name>B8D264_HALOH</name>
<sequence length="257" mass="29707">MNGISLEEWQKTIGIWEKDGNILGVVNSEGEGEGEIFFQLAEIDIPEMILEEMFDFAEENTGGNRGNKRYIQMRIPAGDSKREAIAIKRGYRKANWEEWVSEIPVSRKVDITLPEGFSIVDGSNLTDFEKGRAHARAFEYINKPIYKNRAIEAYKLLRQTPDYRFDLDLYIISDTGDVVSFTTIWYDSVNKIGILEPVGTVPEYRRRGLASSVIGECIRRIEKEGAEKTYVWTNKEFYLSIGFEQKYKMNVWEKEIV</sequence>
<evidence type="ECO:0000313" key="2">
    <source>
        <dbReference type="EMBL" id="ACL69291.1"/>
    </source>
</evidence>
<accession>B8D264</accession>
<keyword evidence="2" id="KW-0808">Transferase</keyword>
<proteinExistence type="predicted"/>
<feature type="domain" description="N-acetyltransferase" evidence="1">
    <location>
        <begin position="123"/>
        <end position="257"/>
    </location>
</feature>
<dbReference type="STRING" id="373903.Hore_05330"/>
<dbReference type="AlphaFoldDB" id="B8D264"/>
<dbReference type="eggNOG" id="COG0456">
    <property type="taxonomic scope" value="Bacteria"/>
</dbReference>
<dbReference type="CDD" id="cd04301">
    <property type="entry name" value="NAT_SF"/>
    <property type="match status" value="1"/>
</dbReference>
<dbReference type="GO" id="GO:0016747">
    <property type="term" value="F:acyltransferase activity, transferring groups other than amino-acyl groups"/>
    <property type="evidence" value="ECO:0007669"/>
    <property type="project" value="InterPro"/>
</dbReference>
<dbReference type="Gene3D" id="3.40.630.30">
    <property type="match status" value="1"/>
</dbReference>
<evidence type="ECO:0000313" key="3">
    <source>
        <dbReference type="Proteomes" id="UP000000719"/>
    </source>
</evidence>
<dbReference type="PROSITE" id="PS51186">
    <property type="entry name" value="GNAT"/>
    <property type="match status" value="1"/>
</dbReference>
<dbReference type="RefSeq" id="WP_012635479.1">
    <property type="nucleotide sequence ID" value="NC_011899.1"/>
</dbReference>
<dbReference type="Pfam" id="PF00583">
    <property type="entry name" value="Acetyltransf_1"/>
    <property type="match status" value="1"/>
</dbReference>
<organism evidence="2 3">
    <name type="scientific">Halothermothrix orenii (strain H 168 / OCM 544 / DSM 9562)</name>
    <dbReference type="NCBI Taxonomy" id="373903"/>
    <lineage>
        <taxon>Bacteria</taxon>
        <taxon>Bacillati</taxon>
        <taxon>Bacillota</taxon>
        <taxon>Clostridia</taxon>
        <taxon>Halanaerobiales</taxon>
        <taxon>Halothermotrichaceae</taxon>
        <taxon>Halothermothrix</taxon>
    </lineage>
</organism>
<protein>
    <submittedName>
        <fullName evidence="2">GCN5-related N-acetyltransferase</fullName>
    </submittedName>
</protein>
<dbReference type="EMBL" id="CP001098">
    <property type="protein sequence ID" value="ACL69291.1"/>
    <property type="molecule type" value="Genomic_DNA"/>
</dbReference>
<dbReference type="HOGENOM" id="CLU_056890_4_0_9"/>
<dbReference type="SUPFAM" id="SSF55729">
    <property type="entry name" value="Acyl-CoA N-acyltransferases (Nat)"/>
    <property type="match status" value="1"/>
</dbReference>
<dbReference type="Proteomes" id="UP000000719">
    <property type="component" value="Chromosome"/>
</dbReference>
<dbReference type="InterPro" id="IPR016181">
    <property type="entry name" value="Acyl_CoA_acyltransferase"/>
</dbReference>
<dbReference type="KEGG" id="hor:Hore_05330"/>
<evidence type="ECO:0000259" key="1">
    <source>
        <dbReference type="PROSITE" id="PS51186"/>
    </source>
</evidence>
<dbReference type="InterPro" id="IPR000182">
    <property type="entry name" value="GNAT_dom"/>
</dbReference>
<reference evidence="2 3" key="1">
    <citation type="journal article" date="2009" name="PLoS ONE">
        <title>Genome analysis of the anaerobic thermohalophilic bacterium Halothermothrix orenii.</title>
        <authorList>
            <person name="Mavromatis K."/>
            <person name="Ivanova N."/>
            <person name="Anderson I."/>
            <person name="Lykidis A."/>
            <person name="Hooper S.D."/>
            <person name="Sun H."/>
            <person name="Kunin V."/>
            <person name="Lapidus A."/>
            <person name="Hugenholtz P."/>
            <person name="Patel B."/>
            <person name="Kyrpides N.C."/>
        </authorList>
    </citation>
    <scope>NUCLEOTIDE SEQUENCE [LARGE SCALE GENOMIC DNA]</scope>
    <source>
        <strain evidence="3">H 168 / OCM 544 / DSM 9562</strain>
    </source>
</reference>
<keyword evidence="3" id="KW-1185">Reference proteome</keyword>
<gene>
    <name evidence="2" type="ordered locus">Hore_05330</name>
</gene>